<accession>A0A1R3I440</accession>
<organism evidence="2 3">
    <name type="scientific">Corchorus olitorius</name>
    <dbReference type="NCBI Taxonomy" id="93759"/>
    <lineage>
        <taxon>Eukaryota</taxon>
        <taxon>Viridiplantae</taxon>
        <taxon>Streptophyta</taxon>
        <taxon>Embryophyta</taxon>
        <taxon>Tracheophyta</taxon>
        <taxon>Spermatophyta</taxon>
        <taxon>Magnoliopsida</taxon>
        <taxon>eudicotyledons</taxon>
        <taxon>Gunneridae</taxon>
        <taxon>Pentapetalae</taxon>
        <taxon>rosids</taxon>
        <taxon>malvids</taxon>
        <taxon>Malvales</taxon>
        <taxon>Malvaceae</taxon>
        <taxon>Grewioideae</taxon>
        <taxon>Apeibeae</taxon>
        <taxon>Corchorus</taxon>
    </lineage>
</organism>
<evidence type="ECO:0000259" key="1">
    <source>
        <dbReference type="Pfam" id="PF13456"/>
    </source>
</evidence>
<dbReference type="InterPro" id="IPR036397">
    <property type="entry name" value="RNaseH_sf"/>
</dbReference>
<dbReference type="Pfam" id="PF13456">
    <property type="entry name" value="RVT_3"/>
    <property type="match status" value="1"/>
</dbReference>
<dbReference type="GO" id="GO:0003676">
    <property type="term" value="F:nucleic acid binding"/>
    <property type="evidence" value="ECO:0007669"/>
    <property type="project" value="InterPro"/>
</dbReference>
<feature type="domain" description="RNase H type-1" evidence="1">
    <location>
        <begin position="30"/>
        <end position="89"/>
    </location>
</feature>
<dbReference type="EMBL" id="AWUE01018976">
    <property type="protein sequence ID" value="OMO77271.1"/>
    <property type="molecule type" value="Genomic_DNA"/>
</dbReference>
<dbReference type="PANTHER" id="PTHR47723">
    <property type="entry name" value="OS05G0353850 PROTEIN"/>
    <property type="match status" value="1"/>
</dbReference>
<dbReference type="InterPro" id="IPR053151">
    <property type="entry name" value="RNase_H-like"/>
</dbReference>
<dbReference type="AlphaFoldDB" id="A0A1R3I440"/>
<evidence type="ECO:0000313" key="3">
    <source>
        <dbReference type="Proteomes" id="UP000187203"/>
    </source>
</evidence>
<name>A0A1R3I440_9ROSI</name>
<keyword evidence="3" id="KW-1185">Reference proteome</keyword>
<sequence>MTVVFSSRIEGIGVNAITWEPPSNGTLKINTDAAYEASRNCASLAAVMRDSNGRVVCSAVDCKSFVKDSLYAEMFAIRSGVRLARNEGI</sequence>
<dbReference type="OrthoDB" id="1002563at2759"/>
<dbReference type="PANTHER" id="PTHR47723:SF19">
    <property type="entry name" value="POLYNUCLEOTIDYL TRANSFERASE, RIBONUCLEASE H-LIKE SUPERFAMILY PROTEIN"/>
    <property type="match status" value="1"/>
</dbReference>
<proteinExistence type="predicted"/>
<dbReference type="Proteomes" id="UP000187203">
    <property type="component" value="Unassembled WGS sequence"/>
</dbReference>
<gene>
    <name evidence="2" type="ORF">COLO4_25246</name>
</gene>
<protein>
    <recommendedName>
        <fullName evidence="1">RNase H type-1 domain-containing protein</fullName>
    </recommendedName>
</protein>
<evidence type="ECO:0000313" key="2">
    <source>
        <dbReference type="EMBL" id="OMO77271.1"/>
    </source>
</evidence>
<comment type="caution">
    <text evidence="2">The sequence shown here is derived from an EMBL/GenBank/DDBJ whole genome shotgun (WGS) entry which is preliminary data.</text>
</comment>
<dbReference type="GO" id="GO:0004523">
    <property type="term" value="F:RNA-DNA hybrid ribonuclease activity"/>
    <property type="evidence" value="ECO:0007669"/>
    <property type="project" value="InterPro"/>
</dbReference>
<reference evidence="3" key="1">
    <citation type="submission" date="2013-09" db="EMBL/GenBank/DDBJ databases">
        <title>Corchorus olitorius genome sequencing.</title>
        <authorList>
            <person name="Alam M."/>
            <person name="Haque M.S."/>
            <person name="Islam M.S."/>
            <person name="Emdad E.M."/>
            <person name="Islam M.M."/>
            <person name="Ahmed B."/>
            <person name="Halim A."/>
            <person name="Hossen Q.M.M."/>
            <person name="Hossain M.Z."/>
            <person name="Ahmed R."/>
            <person name="Khan M.M."/>
            <person name="Islam R."/>
            <person name="Rashid M.M."/>
            <person name="Khan S.A."/>
            <person name="Rahman M.S."/>
            <person name="Alam M."/>
            <person name="Yahiya A.S."/>
            <person name="Khan M.S."/>
            <person name="Azam M.S."/>
            <person name="Haque T."/>
            <person name="Lashkar M.Z.H."/>
            <person name="Akhand A.I."/>
            <person name="Morshed G."/>
            <person name="Roy S."/>
            <person name="Uddin K.S."/>
            <person name="Rabeya T."/>
            <person name="Hossain A.S."/>
            <person name="Chowdhury A."/>
            <person name="Snigdha A.R."/>
            <person name="Mortoza M.S."/>
            <person name="Matin S.A."/>
            <person name="Hoque S.M.E."/>
            <person name="Islam M.K."/>
            <person name="Roy D.K."/>
            <person name="Haider R."/>
            <person name="Moosa M.M."/>
            <person name="Elias S.M."/>
            <person name="Hasan A.M."/>
            <person name="Jahan S."/>
            <person name="Shafiuddin M."/>
            <person name="Mahmood N."/>
            <person name="Shommy N.S."/>
        </authorList>
    </citation>
    <scope>NUCLEOTIDE SEQUENCE [LARGE SCALE GENOMIC DNA]</scope>
    <source>
        <strain evidence="3">cv. O-4</strain>
    </source>
</reference>
<dbReference type="InterPro" id="IPR002156">
    <property type="entry name" value="RNaseH_domain"/>
</dbReference>
<dbReference type="Gene3D" id="3.30.420.10">
    <property type="entry name" value="Ribonuclease H-like superfamily/Ribonuclease H"/>
    <property type="match status" value="1"/>
</dbReference>